<evidence type="ECO:0000313" key="3">
    <source>
        <dbReference type="EMBL" id="KGO99870.1"/>
    </source>
</evidence>
<evidence type="ECO:0000256" key="1">
    <source>
        <dbReference type="SAM" id="SignalP"/>
    </source>
</evidence>
<dbReference type="PRINTS" id="PR00946">
    <property type="entry name" value="HGSCAVENGER"/>
</dbReference>
<dbReference type="AlphaFoldDB" id="A0A0A0M9X2"/>
<sequence>MRKWILTAIAVFSLGSALAAAPATVVVLDAENITCPACAITIRKALEKVPGVTDTKVDTREESVTVTFDSNRTDTSAIARAVTEAGFPAKARTAGE</sequence>
<keyword evidence="1" id="KW-0732">Signal</keyword>
<dbReference type="Proteomes" id="UP000030003">
    <property type="component" value="Unassembled WGS sequence"/>
</dbReference>
<feature type="signal peptide" evidence="1">
    <location>
        <begin position="1"/>
        <end position="19"/>
    </location>
</feature>
<dbReference type="SUPFAM" id="SSF55008">
    <property type="entry name" value="HMA, heavy metal-associated domain"/>
    <property type="match status" value="1"/>
</dbReference>
<proteinExistence type="predicted"/>
<evidence type="ECO:0000259" key="2">
    <source>
        <dbReference type="PROSITE" id="PS50846"/>
    </source>
</evidence>
<comment type="caution">
    <text evidence="3">The sequence shown here is derived from an EMBL/GenBank/DDBJ whole genome shotgun (WGS) entry which is preliminary data.</text>
</comment>
<dbReference type="Pfam" id="PF00403">
    <property type="entry name" value="HMA"/>
    <property type="match status" value="1"/>
</dbReference>
<keyword evidence="4" id="KW-1185">Reference proteome</keyword>
<protein>
    <submittedName>
        <fullName evidence="3">Mercury transporter</fullName>
    </submittedName>
</protein>
<dbReference type="RefSeq" id="WP_027069598.1">
    <property type="nucleotide sequence ID" value="NZ_AUHT01000006.1"/>
</dbReference>
<gene>
    <name evidence="3" type="ORF">N791_00115</name>
</gene>
<reference evidence="3 4" key="1">
    <citation type="submission" date="2013-08" db="EMBL/GenBank/DDBJ databases">
        <title>Genomic analysis of Lysobacter defluvii.</title>
        <authorList>
            <person name="Wang Q."/>
            <person name="Wang G."/>
        </authorList>
    </citation>
    <scope>NUCLEOTIDE SEQUENCE [LARGE SCALE GENOMIC DNA]</scope>
    <source>
        <strain evidence="3 4">IMMIB APB-9</strain>
    </source>
</reference>
<dbReference type="InterPro" id="IPR036163">
    <property type="entry name" value="HMA_dom_sf"/>
</dbReference>
<accession>A0A0A0M9X2</accession>
<dbReference type="GO" id="GO:0046872">
    <property type="term" value="F:metal ion binding"/>
    <property type="evidence" value="ECO:0007669"/>
    <property type="project" value="InterPro"/>
</dbReference>
<dbReference type="STRING" id="1385515.GCA_000423325_01183"/>
<dbReference type="OrthoDB" id="7205933at2"/>
<dbReference type="InterPro" id="IPR001802">
    <property type="entry name" value="MerP/CopZ"/>
</dbReference>
<dbReference type="InterPro" id="IPR006121">
    <property type="entry name" value="HMA_dom"/>
</dbReference>
<feature type="chain" id="PRO_5005166511" evidence="1">
    <location>
        <begin position="20"/>
        <end position="96"/>
    </location>
</feature>
<feature type="domain" description="HMA" evidence="2">
    <location>
        <begin position="24"/>
        <end position="90"/>
    </location>
</feature>
<organism evidence="3 4">
    <name type="scientific">Lysobacter defluvii IMMIB APB-9 = DSM 18482</name>
    <dbReference type="NCBI Taxonomy" id="1385515"/>
    <lineage>
        <taxon>Bacteria</taxon>
        <taxon>Pseudomonadati</taxon>
        <taxon>Pseudomonadota</taxon>
        <taxon>Gammaproteobacteria</taxon>
        <taxon>Lysobacterales</taxon>
        <taxon>Lysobacteraceae</taxon>
        <taxon>Novilysobacter</taxon>
    </lineage>
</organism>
<dbReference type="Gene3D" id="3.30.70.100">
    <property type="match status" value="1"/>
</dbReference>
<dbReference type="eggNOG" id="COG2608">
    <property type="taxonomic scope" value="Bacteria"/>
</dbReference>
<dbReference type="CDD" id="cd00371">
    <property type="entry name" value="HMA"/>
    <property type="match status" value="1"/>
</dbReference>
<evidence type="ECO:0000313" key="4">
    <source>
        <dbReference type="Proteomes" id="UP000030003"/>
    </source>
</evidence>
<dbReference type="EMBL" id="AVBH01000001">
    <property type="protein sequence ID" value="KGO99870.1"/>
    <property type="molecule type" value="Genomic_DNA"/>
</dbReference>
<dbReference type="PROSITE" id="PS50846">
    <property type="entry name" value="HMA_2"/>
    <property type="match status" value="1"/>
</dbReference>
<name>A0A0A0M9X2_9GAMM</name>